<dbReference type="Pfam" id="PF00041">
    <property type="entry name" value="fn3"/>
    <property type="match status" value="1"/>
</dbReference>
<dbReference type="GO" id="GO:0030182">
    <property type="term" value="P:neuron differentiation"/>
    <property type="evidence" value="ECO:0007669"/>
    <property type="project" value="TreeGrafter"/>
</dbReference>
<dbReference type="PANTHER" id="PTHR14131">
    <property type="entry name" value="ANOSMIN"/>
    <property type="match status" value="1"/>
</dbReference>
<feature type="compositionally biased region" description="Polar residues" evidence="1">
    <location>
        <begin position="268"/>
        <end position="282"/>
    </location>
</feature>
<dbReference type="InterPro" id="IPR003961">
    <property type="entry name" value="FN3_dom"/>
</dbReference>
<organism evidence="3 4">
    <name type="scientific">Brachionus plicatilis</name>
    <name type="common">Marine rotifer</name>
    <name type="synonym">Brachionus muelleri</name>
    <dbReference type="NCBI Taxonomy" id="10195"/>
    <lineage>
        <taxon>Eukaryota</taxon>
        <taxon>Metazoa</taxon>
        <taxon>Spiralia</taxon>
        <taxon>Gnathifera</taxon>
        <taxon>Rotifera</taxon>
        <taxon>Eurotatoria</taxon>
        <taxon>Monogononta</taxon>
        <taxon>Pseudotrocha</taxon>
        <taxon>Ploima</taxon>
        <taxon>Brachionidae</taxon>
        <taxon>Brachionus</taxon>
    </lineage>
</organism>
<name>A0A3M7QSG2_BRAPC</name>
<keyword evidence="4" id="KW-1185">Reference proteome</keyword>
<dbReference type="GO" id="GO:0009986">
    <property type="term" value="C:cell surface"/>
    <property type="evidence" value="ECO:0007669"/>
    <property type="project" value="TreeGrafter"/>
</dbReference>
<evidence type="ECO:0000259" key="2">
    <source>
        <dbReference type="PROSITE" id="PS50853"/>
    </source>
</evidence>
<feature type="compositionally biased region" description="Acidic residues" evidence="1">
    <location>
        <begin position="253"/>
        <end position="264"/>
    </location>
</feature>
<sequence length="728" mass="82851">MCIDSCNLLNELNESKNGQCPVIKTNPDCSSRKSQIANLAEQNNIDSDLSGPLVTTCSKDSDCGEIQKCCPINPICPQQGQICQKPLISDFSIPSVPINLNITERKKGKTVILKWQSVFDRNQPTIFVVEGKWSINTPDSEPDMTKWGYLTHTTNSDWVIIRSINRGRWYKFRVAAISKSGSFGYSKPTDLFILSSPPKPPTRPQNLTINQIYLSQDTTSVDVDISWLPPKRSDLPIENYKISWYLRENDNDEILNDDDESGEESEQHQFASNNPTDSDLVSAGQMNKHTIRGLIKNCKYRLEIRAITKHETKTLTSKPFKTRLDTSKISIVPVSSSLKSAQLNEYRGQDFFENKNKIFDKKESSLLALPKVESPLIYNLTVQTPYFLNGLAKARVTWAADYLNNEDSHNQQTLFTLTWFAIKCFGYDRSLPNPITASTVDSHFDVYELKFDCDYVVNVRLGQTELAKSKASPQIVSAQFKVPSCPEIHVISLHKPRCYDKYADVLTGQISDKTINRDIAQNFVYNLMFKIDSTTTFPTTTTTTSTTTSTKSSIDEYAIRKSFRRLPIVNDIEYKVIDKSLSTNRYSVEFSWSVPFVFDRSLFKNYQITVEARDDQVTVDDAYFRSIGAIVDKDQQSFVVREILPRVEYLFQIETIGYDGRHGLIKSVQFKVEDKHDIAFSGINRLDYEDANELFLLRSASTKSFGWTTKWVSILTVLSGFVTSRIFV</sequence>
<dbReference type="SUPFAM" id="SSF49265">
    <property type="entry name" value="Fibronectin type III"/>
    <property type="match status" value="2"/>
</dbReference>
<dbReference type="STRING" id="10195.A0A3M7QSG2"/>
<evidence type="ECO:0000313" key="3">
    <source>
        <dbReference type="EMBL" id="RNA14001.1"/>
    </source>
</evidence>
<feature type="domain" description="Fibronectin type-III" evidence="2">
    <location>
        <begin position="96"/>
        <end position="199"/>
    </location>
</feature>
<dbReference type="Proteomes" id="UP000276133">
    <property type="component" value="Unassembled WGS sequence"/>
</dbReference>
<accession>A0A3M7QSG2</accession>
<dbReference type="EMBL" id="REGN01005278">
    <property type="protein sequence ID" value="RNA14001.1"/>
    <property type="molecule type" value="Genomic_DNA"/>
</dbReference>
<evidence type="ECO:0000256" key="1">
    <source>
        <dbReference type="SAM" id="MobiDB-lite"/>
    </source>
</evidence>
<gene>
    <name evidence="3" type="ORF">BpHYR1_035928</name>
</gene>
<reference evidence="3 4" key="1">
    <citation type="journal article" date="2018" name="Sci. Rep.">
        <title>Genomic signatures of local adaptation to the degree of environmental predictability in rotifers.</title>
        <authorList>
            <person name="Franch-Gras L."/>
            <person name="Hahn C."/>
            <person name="Garcia-Roger E.M."/>
            <person name="Carmona M.J."/>
            <person name="Serra M."/>
            <person name="Gomez A."/>
        </authorList>
    </citation>
    <scope>NUCLEOTIDE SEQUENCE [LARGE SCALE GENOMIC DNA]</scope>
    <source>
        <strain evidence="3">HYR1</strain>
    </source>
</reference>
<proteinExistence type="predicted"/>
<evidence type="ECO:0000313" key="4">
    <source>
        <dbReference type="Proteomes" id="UP000276133"/>
    </source>
</evidence>
<dbReference type="SMART" id="SM00060">
    <property type="entry name" value="FN3"/>
    <property type="match status" value="3"/>
</dbReference>
<dbReference type="Gene3D" id="2.60.40.10">
    <property type="entry name" value="Immunoglobulins"/>
    <property type="match status" value="2"/>
</dbReference>
<dbReference type="InterPro" id="IPR013783">
    <property type="entry name" value="Ig-like_fold"/>
</dbReference>
<dbReference type="InterPro" id="IPR036116">
    <property type="entry name" value="FN3_sf"/>
</dbReference>
<protein>
    <submittedName>
        <fullName evidence="3">Anosmin-1</fullName>
    </submittedName>
</protein>
<dbReference type="OrthoDB" id="9985779at2759"/>
<dbReference type="CDD" id="cd00063">
    <property type="entry name" value="FN3"/>
    <property type="match status" value="2"/>
</dbReference>
<dbReference type="PANTHER" id="PTHR14131:SF5">
    <property type="entry name" value="ANOSMIN-1"/>
    <property type="match status" value="1"/>
</dbReference>
<dbReference type="PROSITE" id="PS50853">
    <property type="entry name" value="FN3"/>
    <property type="match status" value="1"/>
</dbReference>
<comment type="caution">
    <text evidence="3">The sequence shown here is derived from an EMBL/GenBank/DDBJ whole genome shotgun (WGS) entry which is preliminary data.</text>
</comment>
<dbReference type="AlphaFoldDB" id="A0A3M7QSG2"/>
<feature type="region of interest" description="Disordered" evidence="1">
    <location>
        <begin position="253"/>
        <end position="282"/>
    </location>
</feature>
<dbReference type="InterPro" id="IPR042447">
    <property type="entry name" value="Anosmin-1"/>
</dbReference>